<dbReference type="InterPro" id="IPR000073">
    <property type="entry name" value="AB_hydrolase_1"/>
</dbReference>
<gene>
    <name evidence="2" type="ordered locus">Swit_1528</name>
</gene>
<evidence type="ECO:0000313" key="2">
    <source>
        <dbReference type="EMBL" id="ABQ67891.1"/>
    </source>
</evidence>
<name>A0A9J9HA78_RHIWR</name>
<reference evidence="2 3" key="1">
    <citation type="journal article" date="2010" name="J. Bacteriol.">
        <title>Genome sequence of the dioxin-mineralizing bacterium Sphingomonas wittichii RW1.</title>
        <authorList>
            <person name="Miller T.R."/>
            <person name="Delcher A.L."/>
            <person name="Salzberg S.L."/>
            <person name="Saunders E."/>
            <person name="Detter J.C."/>
            <person name="Halden R.U."/>
        </authorList>
    </citation>
    <scope>NUCLEOTIDE SEQUENCE [LARGE SCALE GENOMIC DNA]</scope>
    <source>
        <strain evidence="3">DSM 6014 / CCUG 31198 / JCM 15750 / NBRC 105917 / EY 4224 / RW1</strain>
    </source>
</reference>
<dbReference type="Proteomes" id="UP000001989">
    <property type="component" value="Chromosome"/>
</dbReference>
<dbReference type="InterPro" id="IPR029058">
    <property type="entry name" value="AB_hydrolase_fold"/>
</dbReference>
<dbReference type="PANTHER" id="PTHR43433">
    <property type="entry name" value="HYDROLASE, ALPHA/BETA FOLD FAMILY PROTEIN"/>
    <property type="match status" value="1"/>
</dbReference>
<dbReference type="PANTHER" id="PTHR43433:SF5">
    <property type="entry name" value="AB HYDROLASE-1 DOMAIN-CONTAINING PROTEIN"/>
    <property type="match status" value="1"/>
</dbReference>
<organism evidence="2 3">
    <name type="scientific">Rhizorhabdus wittichii (strain DSM 6014 / CCUG 31198 / JCM 15750 / NBRC 105917 / EY 4224 / RW1)</name>
    <name type="common">Sphingomonas wittichii</name>
    <dbReference type="NCBI Taxonomy" id="392499"/>
    <lineage>
        <taxon>Bacteria</taxon>
        <taxon>Pseudomonadati</taxon>
        <taxon>Pseudomonadota</taxon>
        <taxon>Alphaproteobacteria</taxon>
        <taxon>Sphingomonadales</taxon>
        <taxon>Sphingomonadaceae</taxon>
        <taxon>Rhizorhabdus</taxon>
    </lineage>
</organism>
<evidence type="ECO:0000313" key="3">
    <source>
        <dbReference type="Proteomes" id="UP000001989"/>
    </source>
</evidence>
<dbReference type="Gene3D" id="3.40.50.1820">
    <property type="entry name" value="alpha/beta hydrolase"/>
    <property type="match status" value="1"/>
</dbReference>
<dbReference type="GO" id="GO:0016787">
    <property type="term" value="F:hydrolase activity"/>
    <property type="evidence" value="ECO:0007669"/>
    <property type="project" value="UniProtKB-KW"/>
</dbReference>
<dbReference type="AlphaFoldDB" id="A0A9J9HA78"/>
<proteinExistence type="predicted"/>
<keyword evidence="3" id="KW-1185">Reference proteome</keyword>
<evidence type="ECO:0000259" key="1">
    <source>
        <dbReference type="Pfam" id="PF00561"/>
    </source>
</evidence>
<dbReference type="SUPFAM" id="SSF53474">
    <property type="entry name" value="alpha/beta-Hydrolases"/>
    <property type="match status" value="1"/>
</dbReference>
<dbReference type="PRINTS" id="PR00111">
    <property type="entry name" value="ABHYDROLASE"/>
</dbReference>
<protein>
    <submittedName>
        <fullName evidence="2">Alpha/beta hydrolase fold</fullName>
    </submittedName>
</protein>
<dbReference type="InterPro" id="IPR050471">
    <property type="entry name" value="AB_hydrolase"/>
</dbReference>
<sequence>MMRKSMSSAELARMPSFTTGRPRIAYEAEGHGAAIIFIHGIGGDRSNWDRQMAHFGDRYRVISLDVRGYGESDNFDGSLTFDAMAADVAAVLDAENVDRAHLVGLSMGGMIAQWFWHRHPERVTSLTLADSTVGPAASLTEEQLDAFLESRRAPLLAGATMAEIAERNTPSLLSEDAAPELLVEARASFAGVPATTYLRSLECVTRFAGVPDFGAMTVPVLVMVGESDRSLPVPLSRELAAKIPSAELHIIEGAGHLSNMETPGRFNRLLEDFLAAQG</sequence>
<keyword evidence="2" id="KW-0378">Hydrolase</keyword>
<dbReference type="Pfam" id="PF00561">
    <property type="entry name" value="Abhydrolase_1"/>
    <property type="match status" value="1"/>
</dbReference>
<feature type="domain" description="AB hydrolase-1" evidence="1">
    <location>
        <begin position="34"/>
        <end position="261"/>
    </location>
</feature>
<dbReference type="EMBL" id="CP000699">
    <property type="protein sequence ID" value="ABQ67891.1"/>
    <property type="molecule type" value="Genomic_DNA"/>
</dbReference>
<dbReference type="KEGG" id="swi:Swit_1528"/>
<accession>A0A9J9HA78</accession>